<dbReference type="KEGG" id="aser:Asera_32950"/>
<dbReference type="AlphaFoldDB" id="A0A810L1U4"/>
<accession>A0A810L1U4</accession>
<keyword evidence="3" id="KW-0285">Flavoprotein</keyword>
<dbReference type="InterPro" id="IPR020946">
    <property type="entry name" value="Flavin_mOase-like"/>
</dbReference>
<evidence type="ECO:0000256" key="3">
    <source>
        <dbReference type="ARBA" id="ARBA00022630"/>
    </source>
</evidence>
<dbReference type="PANTHER" id="PTHR23023">
    <property type="entry name" value="DIMETHYLANILINE MONOOXYGENASE"/>
    <property type="match status" value="1"/>
</dbReference>
<evidence type="ECO:0000256" key="7">
    <source>
        <dbReference type="SAM" id="MobiDB-lite"/>
    </source>
</evidence>
<sequence length="464" mass="51193">MTDGGGIDEDRSTEPAGPAGRSVYDRGDAVCVIGAGSSGLAAVKNLREHGFEVDCYERETGVGGGWDVGADRSPMYLGLHMVSSRPFTQFPDFPMPDSYPDYPDHRRVLAYLERYADHFGLREHVWFGTEVVEVTATDGHRWEITVRGTGGGPSRTLSYAAVVVANGHLWHPYRPEYPGQEAFTGEIIHSAGYSDPAQLRGKRVLVIGGGNSGCDIAVAAAQQAATAWHSTRHGEWLTPKYLLGRPADQLDDLTRALRLPLWARRLGYRALLRLTAGRPARFGLARPTHRPFSAHPVVTSQLMYHLGHGDVTPKPGIAEFTSNRVLFTDGTDADPQLVVFATGYRPRFDFLAPEHLGGDEQKPRLYLQLLNPKRPTLSVAGLIDPDSGQFGLVHWQTVLIARLLRSRIESPARADALLRRAERDLDRRYLQTRMAATARHRFDVGHHRYLAALGQALASLEGTK</sequence>
<evidence type="ECO:0000256" key="6">
    <source>
        <dbReference type="ARBA" id="ARBA00023002"/>
    </source>
</evidence>
<keyword evidence="6" id="KW-0560">Oxidoreductase</keyword>
<dbReference type="InterPro" id="IPR036188">
    <property type="entry name" value="FAD/NAD-bd_sf"/>
</dbReference>
<gene>
    <name evidence="8" type="ORF">Asera_32950</name>
</gene>
<evidence type="ECO:0000256" key="1">
    <source>
        <dbReference type="ARBA" id="ARBA00009183"/>
    </source>
</evidence>
<feature type="region of interest" description="Disordered" evidence="7">
    <location>
        <begin position="1"/>
        <end position="21"/>
    </location>
</feature>
<dbReference type="Gene3D" id="3.50.50.60">
    <property type="entry name" value="FAD/NAD(P)-binding domain"/>
    <property type="match status" value="1"/>
</dbReference>
<proteinExistence type="inferred from homology"/>
<keyword evidence="9" id="KW-1185">Reference proteome</keyword>
<evidence type="ECO:0000313" key="8">
    <source>
        <dbReference type="EMBL" id="BCJ29187.1"/>
    </source>
</evidence>
<name>A0A810L1U4_9ACTN</name>
<comment type="similarity">
    <text evidence="2">Belongs to the FAD-binding monooxygenase family.</text>
</comment>
<comment type="similarity">
    <text evidence="1">Belongs to the FMO family.</text>
</comment>
<dbReference type="RefSeq" id="WP_030448954.1">
    <property type="nucleotide sequence ID" value="NZ_AP023354.1"/>
</dbReference>
<dbReference type="PRINTS" id="PR00370">
    <property type="entry name" value="FMOXYGENASE"/>
</dbReference>
<keyword evidence="4" id="KW-0274">FAD</keyword>
<protein>
    <submittedName>
        <fullName evidence="8">Flavin-binding monooxygenase</fullName>
    </submittedName>
</protein>
<evidence type="ECO:0000313" key="9">
    <source>
        <dbReference type="Proteomes" id="UP000680750"/>
    </source>
</evidence>
<dbReference type="Proteomes" id="UP000680750">
    <property type="component" value="Chromosome"/>
</dbReference>
<dbReference type="PIRSF" id="PIRSF000332">
    <property type="entry name" value="FMO"/>
    <property type="match status" value="1"/>
</dbReference>
<dbReference type="Pfam" id="PF00743">
    <property type="entry name" value="FMO-like"/>
    <property type="match status" value="1"/>
</dbReference>
<dbReference type="InterPro" id="IPR050346">
    <property type="entry name" value="FMO-like"/>
</dbReference>
<keyword evidence="5" id="KW-0521">NADP</keyword>
<organism evidence="8 9">
    <name type="scientific">Actinocatenispora sera</name>
    <dbReference type="NCBI Taxonomy" id="390989"/>
    <lineage>
        <taxon>Bacteria</taxon>
        <taxon>Bacillati</taxon>
        <taxon>Actinomycetota</taxon>
        <taxon>Actinomycetes</taxon>
        <taxon>Micromonosporales</taxon>
        <taxon>Micromonosporaceae</taxon>
        <taxon>Actinocatenispora</taxon>
    </lineage>
</organism>
<dbReference type="GO" id="GO:0050661">
    <property type="term" value="F:NADP binding"/>
    <property type="evidence" value="ECO:0007669"/>
    <property type="project" value="InterPro"/>
</dbReference>
<dbReference type="EMBL" id="AP023354">
    <property type="protein sequence ID" value="BCJ29187.1"/>
    <property type="molecule type" value="Genomic_DNA"/>
</dbReference>
<dbReference type="GO" id="GO:0004499">
    <property type="term" value="F:N,N-dimethylaniline monooxygenase activity"/>
    <property type="evidence" value="ECO:0007669"/>
    <property type="project" value="InterPro"/>
</dbReference>
<reference evidence="8" key="1">
    <citation type="submission" date="2020-08" db="EMBL/GenBank/DDBJ databases">
        <title>Whole genome shotgun sequence of Actinocatenispora sera NBRC 101916.</title>
        <authorList>
            <person name="Komaki H."/>
            <person name="Tamura T."/>
        </authorList>
    </citation>
    <scope>NUCLEOTIDE SEQUENCE</scope>
    <source>
        <strain evidence="8">NBRC 101916</strain>
    </source>
</reference>
<evidence type="ECO:0000256" key="2">
    <source>
        <dbReference type="ARBA" id="ARBA00010139"/>
    </source>
</evidence>
<dbReference type="InterPro" id="IPR000960">
    <property type="entry name" value="Flavin_mOase"/>
</dbReference>
<evidence type="ECO:0000256" key="4">
    <source>
        <dbReference type="ARBA" id="ARBA00022827"/>
    </source>
</evidence>
<dbReference type="SUPFAM" id="SSF51905">
    <property type="entry name" value="FAD/NAD(P)-binding domain"/>
    <property type="match status" value="2"/>
</dbReference>
<keyword evidence="8" id="KW-0503">Monooxygenase</keyword>
<evidence type="ECO:0000256" key="5">
    <source>
        <dbReference type="ARBA" id="ARBA00022857"/>
    </source>
</evidence>
<dbReference type="GO" id="GO:0050660">
    <property type="term" value="F:flavin adenine dinucleotide binding"/>
    <property type="evidence" value="ECO:0007669"/>
    <property type="project" value="InterPro"/>
</dbReference>